<keyword evidence="2" id="KW-1185">Reference proteome</keyword>
<protein>
    <submittedName>
        <fullName evidence="1">Uncharacterized protein</fullName>
    </submittedName>
</protein>
<dbReference type="VEuPathDB" id="VectorBase:GPPI032225"/>
<dbReference type="EnsemblMetazoa" id="GPPI032225-RA">
    <property type="protein sequence ID" value="GPPI032225-PA"/>
    <property type="gene ID" value="GPPI032225"/>
</dbReference>
<name>A0A1B0BJM0_9MUSC</name>
<evidence type="ECO:0000313" key="2">
    <source>
        <dbReference type="Proteomes" id="UP000092460"/>
    </source>
</evidence>
<reference evidence="1" key="2">
    <citation type="submission" date="2020-05" db="UniProtKB">
        <authorList>
            <consortium name="EnsemblMetazoa"/>
        </authorList>
    </citation>
    <scope>IDENTIFICATION</scope>
    <source>
        <strain evidence="1">IAEA</strain>
    </source>
</reference>
<proteinExistence type="predicted"/>
<evidence type="ECO:0000313" key="1">
    <source>
        <dbReference type="EnsemblMetazoa" id="GPPI032225-PA"/>
    </source>
</evidence>
<dbReference type="EMBL" id="JXJN01015450">
    <property type="status" value="NOT_ANNOTATED_CDS"/>
    <property type="molecule type" value="Genomic_DNA"/>
</dbReference>
<sequence length="70" mass="8422">MLENISWEFLVLAELSYDILRRHHCLYMLLLVGTVPLRYKKNQCVKLRGHIQKRHNALPHYYQHYLSVAS</sequence>
<dbReference type="Proteomes" id="UP000092460">
    <property type="component" value="Unassembled WGS sequence"/>
</dbReference>
<dbReference type="AlphaFoldDB" id="A0A1B0BJM0"/>
<reference evidence="2" key="1">
    <citation type="submission" date="2015-01" db="EMBL/GenBank/DDBJ databases">
        <authorList>
            <person name="Aksoy S."/>
            <person name="Warren W."/>
            <person name="Wilson R.K."/>
        </authorList>
    </citation>
    <scope>NUCLEOTIDE SEQUENCE [LARGE SCALE GENOMIC DNA]</scope>
    <source>
        <strain evidence="2">IAEA</strain>
    </source>
</reference>
<organism evidence="1 2">
    <name type="scientific">Glossina palpalis gambiensis</name>
    <dbReference type="NCBI Taxonomy" id="67801"/>
    <lineage>
        <taxon>Eukaryota</taxon>
        <taxon>Metazoa</taxon>
        <taxon>Ecdysozoa</taxon>
        <taxon>Arthropoda</taxon>
        <taxon>Hexapoda</taxon>
        <taxon>Insecta</taxon>
        <taxon>Pterygota</taxon>
        <taxon>Neoptera</taxon>
        <taxon>Endopterygota</taxon>
        <taxon>Diptera</taxon>
        <taxon>Brachycera</taxon>
        <taxon>Muscomorpha</taxon>
        <taxon>Hippoboscoidea</taxon>
        <taxon>Glossinidae</taxon>
        <taxon>Glossina</taxon>
    </lineage>
</organism>
<accession>A0A1B0BJM0</accession>